<name>A0A7S3QJB1_9STRA</name>
<feature type="compositionally biased region" description="Basic and acidic residues" evidence="1">
    <location>
        <begin position="124"/>
        <end position="134"/>
    </location>
</feature>
<accession>A0A7S3QJB1</accession>
<feature type="region of interest" description="Disordered" evidence="1">
    <location>
        <begin position="115"/>
        <end position="134"/>
    </location>
</feature>
<dbReference type="AlphaFoldDB" id="A0A7S3QJB1"/>
<evidence type="ECO:0000313" key="2">
    <source>
        <dbReference type="EMBL" id="CAE0479317.1"/>
    </source>
</evidence>
<sequence length="134" mass="15715">MKFNTSFSDEQCHKDLHELFGINMVESSRNESKCEELSVHFSTPQPYIMTRSEIVKDIFRREGHIVRQENHVAPHQYELRRAQPLCMVYSTDKIYQSRDEKNDLSRFAIIDSTKDRTMTSSDAPEERQASRTGI</sequence>
<protein>
    <submittedName>
        <fullName evidence="2">Uncharacterized protein</fullName>
    </submittedName>
</protein>
<proteinExistence type="predicted"/>
<organism evidence="2">
    <name type="scientific">Chaetoceros debilis</name>
    <dbReference type="NCBI Taxonomy" id="122233"/>
    <lineage>
        <taxon>Eukaryota</taxon>
        <taxon>Sar</taxon>
        <taxon>Stramenopiles</taxon>
        <taxon>Ochrophyta</taxon>
        <taxon>Bacillariophyta</taxon>
        <taxon>Coscinodiscophyceae</taxon>
        <taxon>Chaetocerotophycidae</taxon>
        <taxon>Chaetocerotales</taxon>
        <taxon>Chaetocerotaceae</taxon>
        <taxon>Chaetoceros</taxon>
    </lineage>
</organism>
<evidence type="ECO:0000256" key="1">
    <source>
        <dbReference type="SAM" id="MobiDB-lite"/>
    </source>
</evidence>
<reference evidence="2" key="1">
    <citation type="submission" date="2021-01" db="EMBL/GenBank/DDBJ databases">
        <authorList>
            <person name="Corre E."/>
            <person name="Pelletier E."/>
            <person name="Niang G."/>
            <person name="Scheremetjew M."/>
            <person name="Finn R."/>
            <person name="Kale V."/>
            <person name="Holt S."/>
            <person name="Cochrane G."/>
            <person name="Meng A."/>
            <person name="Brown T."/>
            <person name="Cohen L."/>
        </authorList>
    </citation>
    <scope>NUCLEOTIDE SEQUENCE</scope>
    <source>
        <strain evidence="2">MM31A-1</strain>
    </source>
</reference>
<gene>
    <name evidence="2" type="ORF">CDEB00056_LOCUS24171</name>
</gene>
<dbReference type="EMBL" id="HBIO01031534">
    <property type="protein sequence ID" value="CAE0479317.1"/>
    <property type="molecule type" value="Transcribed_RNA"/>
</dbReference>